<evidence type="ECO:0000313" key="3">
    <source>
        <dbReference type="EMBL" id="MEQ0559737.1"/>
    </source>
</evidence>
<dbReference type="InterPro" id="IPR035595">
    <property type="entry name" value="UDP_glycos_trans_CS"/>
</dbReference>
<evidence type="ECO:0000256" key="1">
    <source>
        <dbReference type="ARBA" id="ARBA00022679"/>
    </source>
</evidence>
<dbReference type="RefSeq" id="WP_348950038.1">
    <property type="nucleotide sequence ID" value="NZ_JBDZYD010000004.1"/>
</dbReference>
<dbReference type="PANTHER" id="PTHR48050">
    <property type="entry name" value="STEROL 3-BETA-GLUCOSYLTRANSFERASE"/>
    <property type="match status" value="1"/>
</dbReference>
<dbReference type="PANTHER" id="PTHR48050:SF13">
    <property type="entry name" value="STEROL 3-BETA-GLUCOSYLTRANSFERASE UGT80A2"/>
    <property type="match status" value="1"/>
</dbReference>
<protein>
    <submittedName>
        <fullName evidence="3">Glycosyltransferase</fullName>
    </submittedName>
</protein>
<dbReference type="InterPro" id="IPR002213">
    <property type="entry name" value="UDP_glucos_trans"/>
</dbReference>
<feature type="domain" description="Erythromycin biosynthesis protein CIII-like C-terminal" evidence="2">
    <location>
        <begin position="235"/>
        <end position="373"/>
    </location>
</feature>
<name>A0ABV0LBR7_9PSEU</name>
<accession>A0ABV0LBR7</accession>
<evidence type="ECO:0000313" key="4">
    <source>
        <dbReference type="Proteomes" id="UP001440984"/>
    </source>
</evidence>
<dbReference type="InterPro" id="IPR010610">
    <property type="entry name" value="EryCIII-like_C"/>
</dbReference>
<dbReference type="Proteomes" id="UP001440984">
    <property type="component" value="Unassembled WGS sequence"/>
</dbReference>
<sequence length="379" mass="39193">MRVLLTGLPIRSHLLPALVPLARAAQAAGHEVAIATGGAVAEDVERLGVPVVVLPDVLTPGELGRRPELVDPELPAKLRRWRPELTGPLALPLFNDTMTAEFAANVVAAGWRPDVIVRETNEYGGLLAAEVLGVPSAVVDVAPLISRLVPDLAARLDVLRGGLGLPPSGAAADRLTAGLLPQAWYPPEQRTPGHRYHRVPEPAVPPAGDGPAVFAAFGSNVQALLPAESALMTIVVEALGALDVPAVVALGSEAAVTSWTGPRPANVELAGFVPQRAVLASCRVFLTHAGFASVREALTAGVPMVALPLFADQPANAARVAELGLGLQVDPAGLTPQTLAAAVSRVLAEPAFRSAAGEFRRRIAELPPLTDFVAALSPG</sequence>
<comment type="caution">
    <text evidence="3">The sequence shown here is derived from an EMBL/GenBank/DDBJ whole genome shotgun (WGS) entry which is preliminary data.</text>
</comment>
<dbReference type="CDD" id="cd03784">
    <property type="entry name" value="GT1_Gtf-like"/>
    <property type="match status" value="1"/>
</dbReference>
<keyword evidence="4" id="KW-1185">Reference proteome</keyword>
<dbReference type="Gene3D" id="3.40.50.2000">
    <property type="entry name" value="Glycogen Phosphorylase B"/>
    <property type="match status" value="2"/>
</dbReference>
<keyword evidence="1" id="KW-0808">Transferase</keyword>
<dbReference type="PROSITE" id="PS00375">
    <property type="entry name" value="UDPGT"/>
    <property type="match status" value="1"/>
</dbReference>
<gene>
    <name evidence="3" type="ORF">ABJI51_11685</name>
</gene>
<dbReference type="SUPFAM" id="SSF53756">
    <property type="entry name" value="UDP-Glycosyltransferase/glycogen phosphorylase"/>
    <property type="match status" value="1"/>
</dbReference>
<evidence type="ECO:0000259" key="2">
    <source>
        <dbReference type="Pfam" id="PF06722"/>
    </source>
</evidence>
<dbReference type="Pfam" id="PF06722">
    <property type="entry name" value="EryCIII-like_C"/>
    <property type="match status" value="1"/>
</dbReference>
<organism evidence="3 4">
    <name type="scientific">Amycolatopsis melonis</name>
    <dbReference type="NCBI Taxonomy" id="3156488"/>
    <lineage>
        <taxon>Bacteria</taxon>
        <taxon>Bacillati</taxon>
        <taxon>Actinomycetota</taxon>
        <taxon>Actinomycetes</taxon>
        <taxon>Pseudonocardiales</taxon>
        <taxon>Pseudonocardiaceae</taxon>
        <taxon>Amycolatopsis</taxon>
    </lineage>
</organism>
<reference evidence="3 4" key="1">
    <citation type="submission" date="2024-05" db="EMBL/GenBank/DDBJ databases">
        <authorList>
            <person name="Zhao H."/>
            <person name="Xu Y."/>
            <person name="Lin S."/>
            <person name="Spain J.C."/>
            <person name="Zhou N.-Y."/>
        </authorList>
    </citation>
    <scope>NUCLEOTIDE SEQUENCE [LARGE SCALE GENOMIC DNA]</scope>
    <source>
        <strain evidence="3 4">NEAU-NG30</strain>
    </source>
</reference>
<dbReference type="InterPro" id="IPR050426">
    <property type="entry name" value="Glycosyltransferase_28"/>
</dbReference>
<proteinExistence type="predicted"/>
<dbReference type="EMBL" id="JBDZYD010000004">
    <property type="protein sequence ID" value="MEQ0559737.1"/>
    <property type="molecule type" value="Genomic_DNA"/>
</dbReference>